<keyword evidence="1" id="KW-0812">Transmembrane</keyword>
<gene>
    <name evidence="3" type="ORF">PFISCL1PPCAC_15737</name>
</gene>
<evidence type="ECO:0000313" key="4">
    <source>
        <dbReference type="Proteomes" id="UP001432322"/>
    </source>
</evidence>
<feature type="transmembrane region" description="Helical" evidence="1">
    <location>
        <begin position="90"/>
        <end position="122"/>
    </location>
</feature>
<feature type="non-terminal residue" evidence="3">
    <location>
        <position position="1"/>
    </location>
</feature>
<organism evidence="3 4">
    <name type="scientific">Pristionchus fissidentatus</name>
    <dbReference type="NCBI Taxonomy" id="1538716"/>
    <lineage>
        <taxon>Eukaryota</taxon>
        <taxon>Metazoa</taxon>
        <taxon>Ecdysozoa</taxon>
        <taxon>Nematoda</taxon>
        <taxon>Chromadorea</taxon>
        <taxon>Rhabditida</taxon>
        <taxon>Rhabditina</taxon>
        <taxon>Diplogasteromorpha</taxon>
        <taxon>Diplogasteroidea</taxon>
        <taxon>Neodiplogasteridae</taxon>
        <taxon>Pristionchus</taxon>
    </lineage>
</organism>
<feature type="chain" id="PRO_5044011593" description="G protein-coupled receptor" evidence="2">
    <location>
        <begin position="22"/>
        <end position="239"/>
    </location>
</feature>
<accession>A0AAV5VY16</accession>
<feature type="signal peptide" evidence="2">
    <location>
        <begin position="1"/>
        <end position="21"/>
    </location>
</feature>
<keyword evidence="2" id="KW-0732">Signal</keyword>
<comment type="caution">
    <text evidence="3">The sequence shown here is derived from an EMBL/GenBank/DDBJ whole genome shotgun (WGS) entry which is preliminary data.</text>
</comment>
<name>A0AAV5VY16_9BILA</name>
<protein>
    <recommendedName>
        <fullName evidence="5">G protein-coupled receptor</fullName>
    </recommendedName>
</protein>
<evidence type="ECO:0000256" key="2">
    <source>
        <dbReference type="SAM" id="SignalP"/>
    </source>
</evidence>
<dbReference type="EMBL" id="BTSY01000004">
    <property type="protein sequence ID" value="GMT24440.1"/>
    <property type="molecule type" value="Genomic_DNA"/>
</dbReference>
<evidence type="ECO:0000313" key="3">
    <source>
        <dbReference type="EMBL" id="GMT24440.1"/>
    </source>
</evidence>
<dbReference type="AlphaFoldDB" id="A0AAV5VY16"/>
<evidence type="ECO:0008006" key="5">
    <source>
        <dbReference type="Google" id="ProtNLM"/>
    </source>
</evidence>
<proteinExistence type="predicted"/>
<dbReference type="Proteomes" id="UP001432322">
    <property type="component" value="Unassembled WGS sequence"/>
</dbReference>
<keyword evidence="4" id="KW-1185">Reference proteome</keyword>
<feature type="transmembrane region" description="Helical" evidence="1">
    <location>
        <begin position="183"/>
        <end position="202"/>
    </location>
</feature>
<evidence type="ECO:0000256" key="1">
    <source>
        <dbReference type="SAM" id="Phobius"/>
    </source>
</evidence>
<keyword evidence="1" id="KW-0472">Membrane</keyword>
<feature type="transmembrane region" description="Helical" evidence="1">
    <location>
        <begin position="129"/>
        <end position="158"/>
    </location>
</feature>
<sequence>LPRSEYLSLSVILFLLLTIKSSPFLSPFPFSINHSLNCRNASVRPEEGPFTVCRVMASNGMGGIENHPYKCLMGSTHVRVMSRVLIGYQLVFGSIVSLIALPFFLWVGVLTLIVCSSSIVALHKRNSALLLPIVVHLYLTLLLLLFLGGFIFFANIFFNKRSSQVFQSEYDTESLFFMDTERFAVILHLLNILLLLFHMWNISVISSCRKFFDSGRLSVYESQLETLNRQRRSTQQIIV</sequence>
<reference evidence="3" key="1">
    <citation type="submission" date="2023-10" db="EMBL/GenBank/DDBJ databases">
        <title>Genome assembly of Pristionchus species.</title>
        <authorList>
            <person name="Yoshida K."/>
            <person name="Sommer R.J."/>
        </authorList>
    </citation>
    <scope>NUCLEOTIDE SEQUENCE</scope>
    <source>
        <strain evidence="3">RS5133</strain>
    </source>
</reference>
<keyword evidence="1" id="KW-1133">Transmembrane helix</keyword>